<comment type="caution">
    <text evidence="2">The sequence shown here is derived from an EMBL/GenBank/DDBJ whole genome shotgun (WGS) entry which is preliminary data.</text>
</comment>
<organism evidence="2 3">
    <name type="scientific">Protopolystoma xenopodis</name>
    <dbReference type="NCBI Taxonomy" id="117903"/>
    <lineage>
        <taxon>Eukaryota</taxon>
        <taxon>Metazoa</taxon>
        <taxon>Spiralia</taxon>
        <taxon>Lophotrochozoa</taxon>
        <taxon>Platyhelminthes</taxon>
        <taxon>Monogenea</taxon>
        <taxon>Polyopisthocotylea</taxon>
        <taxon>Polystomatidea</taxon>
        <taxon>Polystomatidae</taxon>
        <taxon>Protopolystoma</taxon>
    </lineage>
</organism>
<dbReference type="Proteomes" id="UP000784294">
    <property type="component" value="Unassembled WGS sequence"/>
</dbReference>
<dbReference type="AlphaFoldDB" id="A0A448WGZ2"/>
<sequence length="325" mass="34822">METGIDASISGSRTVSSASGRHFTLSPSLAFSASASSFVSSTSGSNISTTHLCPSPRGHLGGITLGYPAAGWHTTSFSRTRTLGWVEEEEIDGKGYGLATVDGAVNNGDDEYCEECGEFGDVEADYDKDLDDDGLGICLLASHTDRSRSAVIVWPEVAWSPDHMPPHSSAQEMASSRRTGILVAPYIDLSDANSGSIPSSTTTSSTIVTPTPERVQQFSQSSVSSSLASSVTLPSGYRQHKTSAKPKRLGWKWQRSHYSENNKLRQCISSAEDRRLMAEAIVQAYIIETEPSFRRLAGLTTLPGATRACIVVDLGGQAAYRLRYA</sequence>
<protein>
    <submittedName>
        <fullName evidence="2">Uncharacterized protein</fullName>
    </submittedName>
</protein>
<feature type="region of interest" description="Disordered" evidence="1">
    <location>
        <begin position="1"/>
        <end position="20"/>
    </location>
</feature>
<feature type="compositionally biased region" description="Polar residues" evidence="1">
    <location>
        <begin position="9"/>
        <end position="19"/>
    </location>
</feature>
<proteinExistence type="predicted"/>
<gene>
    <name evidence="2" type="ORF">PXEA_LOCUS4973</name>
</gene>
<evidence type="ECO:0000313" key="2">
    <source>
        <dbReference type="EMBL" id="VEL11533.1"/>
    </source>
</evidence>
<reference evidence="2" key="1">
    <citation type="submission" date="2018-11" db="EMBL/GenBank/DDBJ databases">
        <authorList>
            <consortium name="Pathogen Informatics"/>
        </authorList>
    </citation>
    <scope>NUCLEOTIDE SEQUENCE</scope>
</reference>
<evidence type="ECO:0000313" key="3">
    <source>
        <dbReference type="Proteomes" id="UP000784294"/>
    </source>
</evidence>
<dbReference type="EMBL" id="CAAALY010012072">
    <property type="protein sequence ID" value="VEL11533.1"/>
    <property type="molecule type" value="Genomic_DNA"/>
</dbReference>
<name>A0A448WGZ2_9PLAT</name>
<keyword evidence="3" id="KW-1185">Reference proteome</keyword>
<accession>A0A448WGZ2</accession>
<evidence type="ECO:0000256" key="1">
    <source>
        <dbReference type="SAM" id="MobiDB-lite"/>
    </source>
</evidence>